<dbReference type="AlphaFoldDB" id="A0AAT9H457"/>
<dbReference type="RefSeq" id="WP_369615369.1">
    <property type="nucleotide sequence ID" value="NZ_AP031573.1"/>
</dbReference>
<evidence type="ECO:0000313" key="1">
    <source>
        <dbReference type="EMBL" id="BFM44239.1"/>
    </source>
</evidence>
<dbReference type="SUPFAM" id="SSF158446">
    <property type="entry name" value="IVS-encoded protein-like"/>
    <property type="match status" value="1"/>
</dbReference>
<dbReference type="Gene3D" id="1.20.1440.60">
    <property type="entry name" value="23S rRNA-intervening sequence"/>
    <property type="match status" value="1"/>
</dbReference>
<protein>
    <submittedName>
        <fullName evidence="1">Four helix bundle protein</fullName>
    </submittedName>
</protein>
<dbReference type="InterPro" id="IPR012657">
    <property type="entry name" value="23S_rRNA-intervening_sequence"/>
</dbReference>
<dbReference type="PANTHER" id="PTHR38471:SF2">
    <property type="entry name" value="FOUR HELIX BUNDLE PROTEIN"/>
    <property type="match status" value="1"/>
</dbReference>
<dbReference type="CDD" id="cd16377">
    <property type="entry name" value="23S_rRNA_IVP_like"/>
    <property type="match status" value="1"/>
</dbReference>
<dbReference type="EMBL" id="AP031573">
    <property type="protein sequence ID" value="BFM44239.1"/>
    <property type="molecule type" value="Genomic_DNA"/>
</dbReference>
<sequence length="129" mass="15054">MAKIEKFEDLEIWRLAREICQQIEYLIQNTNLKTNYSLTNQIDRSSGSIMDNITEGFERNGNREFIIFLSIAKGSAGEVKSQSYRAFDKKLITEEQYLELNEKVELVKNKIGAMMNYLNKCEIKGLKFK</sequence>
<organism evidence="1">
    <name type="scientific">Flavobacterium sp. CFS9</name>
    <dbReference type="NCBI Taxonomy" id="3143118"/>
    <lineage>
        <taxon>Bacteria</taxon>
        <taxon>Pseudomonadati</taxon>
        <taxon>Bacteroidota</taxon>
        <taxon>Flavobacteriia</taxon>
        <taxon>Flavobacteriales</taxon>
        <taxon>Flavobacteriaceae</taxon>
        <taxon>Flavobacterium</taxon>
    </lineage>
</organism>
<accession>A0AAT9H457</accession>
<dbReference type="Pfam" id="PF05635">
    <property type="entry name" value="23S_rRNA_IVP"/>
    <property type="match status" value="1"/>
</dbReference>
<dbReference type="PANTHER" id="PTHR38471">
    <property type="entry name" value="FOUR HELIX BUNDLE PROTEIN"/>
    <property type="match status" value="1"/>
</dbReference>
<reference evidence="1" key="1">
    <citation type="submission" date="2024-05" db="EMBL/GenBank/DDBJ databases">
        <title>Whole-Genome Sequence of CFS9, a Potential Fish Probiotic Isolated from the Body Surface of Silurus asotus.</title>
        <authorList>
            <person name="Kojima M."/>
            <person name="Tobioka K."/>
            <person name="Yokota K."/>
            <person name="Nakatani H."/>
            <person name="Hori K."/>
            <person name="Tamaru Y."/>
            <person name="Okazaki F."/>
        </authorList>
    </citation>
    <scope>NUCLEOTIDE SEQUENCE</scope>
    <source>
        <strain evidence="1">CFS9</strain>
    </source>
</reference>
<name>A0AAT9H457_9FLAO</name>
<proteinExistence type="predicted"/>
<dbReference type="InterPro" id="IPR036583">
    <property type="entry name" value="23S_rRNA_IVS_sf"/>
</dbReference>
<gene>
    <name evidence="1" type="ORF">CFS9_28800</name>
</gene>
<dbReference type="NCBIfam" id="TIGR02436">
    <property type="entry name" value="four helix bundle protein"/>
    <property type="match status" value="1"/>
</dbReference>